<dbReference type="VEuPathDB" id="VectorBase:LLOJ006259"/>
<accession>A0A1B0EYZ5</accession>
<dbReference type="EMBL" id="AJWK01020233">
    <property type="status" value="NOT_ANNOTATED_CDS"/>
    <property type="molecule type" value="Genomic_DNA"/>
</dbReference>
<protein>
    <submittedName>
        <fullName evidence="1">Uncharacterized protein</fullName>
    </submittedName>
</protein>
<keyword evidence="2" id="KW-1185">Reference proteome</keyword>
<dbReference type="AlphaFoldDB" id="A0A1B0EYZ5"/>
<dbReference type="GO" id="GO:0007264">
    <property type="term" value="P:small GTPase-mediated signal transduction"/>
    <property type="evidence" value="ECO:0007669"/>
    <property type="project" value="InterPro"/>
</dbReference>
<dbReference type="SUPFAM" id="SSF54236">
    <property type="entry name" value="Ubiquitin-like"/>
    <property type="match status" value="1"/>
</dbReference>
<dbReference type="Gene3D" id="3.10.20.90">
    <property type="entry name" value="Phosphatidylinositol 3-kinase Catalytic Subunit, Chain A, domain 1"/>
    <property type="match status" value="1"/>
</dbReference>
<dbReference type="Proteomes" id="UP000092461">
    <property type="component" value="Unassembled WGS sequence"/>
</dbReference>
<dbReference type="VEuPathDB" id="VectorBase:LLONM1_008229"/>
<dbReference type="SUPFAM" id="SSF48366">
    <property type="entry name" value="Ras GEF"/>
    <property type="match status" value="1"/>
</dbReference>
<dbReference type="InterPro" id="IPR029071">
    <property type="entry name" value="Ubiquitin-like_domsf"/>
</dbReference>
<evidence type="ECO:0000313" key="1">
    <source>
        <dbReference type="EnsemblMetazoa" id="LLOJ006259-PA"/>
    </source>
</evidence>
<reference evidence="1" key="1">
    <citation type="submission" date="2020-05" db="UniProtKB">
        <authorList>
            <consortium name="EnsemblMetazoa"/>
        </authorList>
    </citation>
    <scope>IDENTIFICATION</scope>
    <source>
        <strain evidence="1">Jacobina</strain>
    </source>
</reference>
<organism evidence="1 2">
    <name type="scientific">Lutzomyia longipalpis</name>
    <name type="common">Sand fly</name>
    <dbReference type="NCBI Taxonomy" id="7200"/>
    <lineage>
        <taxon>Eukaryota</taxon>
        <taxon>Metazoa</taxon>
        <taxon>Ecdysozoa</taxon>
        <taxon>Arthropoda</taxon>
        <taxon>Hexapoda</taxon>
        <taxon>Insecta</taxon>
        <taxon>Pterygota</taxon>
        <taxon>Neoptera</taxon>
        <taxon>Endopterygota</taxon>
        <taxon>Diptera</taxon>
        <taxon>Nematocera</taxon>
        <taxon>Psychodoidea</taxon>
        <taxon>Psychodidae</taxon>
        <taxon>Lutzomyia</taxon>
        <taxon>Lutzomyia</taxon>
    </lineage>
</organism>
<name>A0A1B0EYZ5_LUTLO</name>
<dbReference type="EnsemblMetazoa" id="LLOJ006259-RA">
    <property type="protein sequence ID" value="LLOJ006259-PA"/>
    <property type="gene ID" value="LLOJ006259"/>
</dbReference>
<dbReference type="InterPro" id="IPR036964">
    <property type="entry name" value="RASGEF_cat_dom_sf"/>
</dbReference>
<evidence type="ECO:0000313" key="2">
    <source>
        <dbReference type="Proteomes" id="UP000092461"/>
    </source>
</evidence>
<sequence>MIKACASDKLQLNRAADDLYLVEVKSNGERSVFKDNDVSVPTALSLNGRLFVSPKDHLDAMTPLPEQEAATEGLDIDIEVLSTKELAFHMTLFDWDLFWAVHEYELLYHTFGRHHFGK</sequence>
<proteinExistence type="predicted"/>
<dbReference type="GO" id="GO:0005085">
    <property type="term" value="F:guanyl-nucleotide exchange factor activity"/>
    <property type="evidence" value="ECO:0007669"/>
    <property type="project" value="InterPro"/>
</dbReference>
<dbReference type="Gene3D" id="1.10.840.10">
    <property type="entry name" value="Ras guanine-nucleotide exchange factors catalytic domain"/>
    <property type="match status" value="1"/>
</dbReference>
<dbReference type="InterPro" id="IPR023578">
    <property type="entry name" value="Ras_GEF_dom_sf"/>
</dbReference>